<proteinExistence type="predicted"/>
<organism evidence="1 2">
    <name type="scientific">Vicia faba</name>
    <name type="common">Broad bean</name>
    <name type="synonym">Faba vulgaris</name>
    <dbReference type="NCBI Taxonomy" id="3906"/>
    <lineage>
        <taxon>Eukaryota</taxon>
        <taxon>Viridiplantae</taxon>
        <taxon>Streptophyta</taxon>
        <taxon>Embryophyta</taxon>
        <taxon>Tracheophyta</taxon>
        <taxon>Spermatophyta</taxon>
        <taxon>Magnoliopsida</taxon>
        <taxon>eudicotyledons</taxon>
        <taxon>Gunneridae</taxon>
        <taxon>Pentapetalae</taxon>
        <taxon>rosids</taxon>
        <taxon>fabids</taxon>
        <taxon>Fabales</taxon>
        <taxon>Fabaceae</taxon>
        <taxon>Papilionoideae</taxon>
        <taxon>50 kb inversion clade</taxon>
        <taxon>NPAAA clade</taxon>
        <taxon>Hologalegina</taxon>
        <taxon>IRL clade</taxon>
        <taxon>Fabeae</taxon>
        <taxon>Vicia</taxon>
    </lineage>
</organism>
<reference evidence="1 2" key="1">
    <citation type="submission" date="2023-01" db="EMBL/GenBank/DDBJ databases">
        <authorList>
            <person name="Kreplak J."/>
        </authorList>
    </citation>
    <scope>NUCLEOTIDE SEQUENCE [LARGE SCALE GENOMIC DNA]</scope>
</reference>
<dbReference type="Proteomes" id="UP001157006">
    <property type="component" value="Chromosome 6"/>
</dbReference>
<accession>A0AAV1BBE6</accession>
<feature type="non-terminal residue" evidence="1">
    <location>
        <position position="1"/>
    </location>
</feature>
<dbReference type="EMBL" id="OX451741">
    <property type="protein sequence ID" value="CAI8618780.1"/>
    <property type="molecule type" value="Genomic_DNA"/>
</dbReference>
<sequence>ITNSLSLKHTLAIGFPQTTTQTCFNNSRDKKRKPDLEIPDSVRLETSHCRSMFHKLKASLLRRFQLIEYDDDMVGEDVNYGNKLGPASSVGHLCNGNKHVISLKLVIKKQYDNVNQNKVILSIQLSPVKNFPIPRDKQASFWIRNMPEWVGIFQ</sequence>
<gene>
    <name evidence="1" type="ORF">VFH_VI139560</name>
</gene>
<protein>
    <submittedName>
        <fullName evidence="1">Uncharacterized protein</fullName>
    </submittedName>
</protein>
<keyword evidence="2" id="KW-1185">Reference proteome</keyword>
<dbReference type="AlphaFoldDB" id="A0AAV1BBE6"/>
<evidence type="ECO:0000313" key="2">
    <source>
        <dbReference type="Proteomes" id="UP001157006"/>
    </source>
</evidence>
<name>A0AAV1BBE6_VICFA</name>
<evidence type="ECO:0000313" key="1">
    <source>
        <dbReference type="EMBL" id="CAI8618780.1"/>
    </source>
</evidence>